<protein>
    <submittedName>
        <fullName evidence="2">Uncharacterized protein</fullName>
    </submittedName>
</protein>
<evidence type="ECO:0000313" key="2">
    <source>
        <dbReference type="EMBL" id="BDU69964.1"/>
    </source>
</evidence>
<evidence type="ECO:0000256" key="1">
    <source>
        <dbReference type="SAM" id="MobiDB-lite"/>
    </source>
</evidence>
<feature type="region of interest" description="Disordered" evidence="1">
    <location>
        <begin position="65"/>
        <end position="85"/>
    </location>
</feature>
<reference evidence="3" key="1">
    <citation type="journal article" date="2023" name="Int. J. Syst. Evol. Microbiol.">
        <title>Mesoterricola silvestris gen. nov., sp. nov., Mesoterricola sediminis sp. nov., Geothrix oryzae sp. nov., Geothrix edaphica sp. nov., Geothrix rubra sp. nov., and Geothrix limicola sp. nov., six novel members of Acidobacteriota isolated from soils.</title>
        <authorList>
            <person name="Itoh H."/>
            <person name="Sugisawa Y."/>
            <person name="Mise K."/>
            <person name="Xu Z."/>
            <person name="Kuniyasu M."/>
            <person name="Ushijima N."/>
            <person name="Kawano K."/>
            <person name="Kobayashi E."/>
            <person name="Shiratori Y."/>
            <person name="Masuda Y."/>
            <person name="Senoo K."/>
        </authorList>
    </citation>
    <scope>NUCLEOTIDE SEQUENCE [LARGE SCALE GENOMIC DNA]</scope>
    <source>
        <strain evidence="3">Red222</strain>
    </source>
</reference>
<accession>A0ABN6V1P7</accession>
<name>A0ABN6V1P7_9BACT</name>
<evidence type="ECO:0000313" key="3">
    <source>
        <dbReference type="Proteomes" id="UP001242010"/>
    </source>
</evidence>
<gene>
    <name evidence="2" type="ORF">GETHOR_20650</name>
</gene>
<dbReference type="EMBL" id="AP027079">
    <property type="protein sequence ID" value="BDU69964.1"/>
    <property type="molecule type" value="Genomic_DNA"/>
</dbReference>
<organism evidence="2 3">
    <name type="scientific">Geothrix oryzae</name>
    <dbReference type="NCBI Taxonomy" id="2927975"/>
    <lineage>
        <taxon>Bacteria</taxon>
        <taxon>Pseudomonadati</taxon>
        <taxon>Acidobacteriota</taxon>
        <taxon>Holophagae</taxon>
        <taxon>Holophagales</taxon>
        <taxon>Holophagaceae</taxon>
        <taxon>Geothrix</taxon>
    </lineage>
</organism>
<sequence>MKAAVLVLFAAGWGLGPTLAPPRLPAVAQPLRVEAATTKPLPWWNSAERERIRSLGAPVFFDLASSPGRPDLGNPQAPQFPKPLW</sequence>
<dbReference type="Proteomes" id="UP001242010">
    <property type="component" value="Chromosome"/>
</dbReference>
<proteinExistence type="predicted"/>
<dbReference type="RefSeq" id="WP_286353684.1">
    <property type="nucleotide sequence ID" value="NZ_AP027079.1"/>
</dbReference>
<keyword evidence="3" id="KW-1185">Reference proteome</keyword>